<dbReference type="SUPFAM" id="SSF52540">
    <property type="entry name" value="P-loop containing nucleoside triphosphate hydrolases"/>
    <property type="match status" value="1"/>
</dbReference>
<sequence>MDETVYEPGEMEGNVLEKQDEETLWEKIEGVRHMLTRSLNPAKLTPYLRQCRVIDEQDEEEVLNACRFPSKAQQTGRLMDILRGRGKRGYEALLESLEFYYPQHFSRLTGRKPVQRCSMILDEEGPEGLTQFLMAEVRKQRSQVKERLAWGQQLLVQNQALALEKDRLEQHLQQLLQVQQHCRTLQDERDQNTLELQRLKDENYTLALRYAQLSEEKNMALLRSRDLQLQLDQLKSRVSNLQEECTLFKKRSIKLCKDLEEKSSDSQCDRIASLHAEICRLKASLQELQSTVQAGNTEVPSSERILQDVWEHDYKEAEEQHQELCEKINTLQGELKCAEDLRNKYLHELEDFQLQHRSLQKDCELYKQRMKTVLGQLHEIEKERDQAIQALDQMQLRYSQSLLEKDEYRKKVRALEEERDEILTRLHKMECRSGSVQSHGETILAADPPSLSFDLMGSWILLDGFSSRKDVCLAGIPREEAEKSLCTCPKSCTRCTLDGWSKSLDLKESYDGSDELLNIKGIEGEYEKGINRLSTFPFPPGPSSLLRRKREQETIPFFKSFSCDSLDRKPYGIGTLCQPSVASSPSLSFTSLFSAGKSERRSSNSSEYGACLSRPLIISLPGPSSPSALHPADGQLGTSISILGGNHTGIFVEWVKPGSKAEAAGLSKGCRLLELRGCFPGLDPLPVDSCTKEVAHLSLQHWDDPVALTFQEDSEGYHALKKELKKGTQLSRDSFYVRTNLDILMQQEAYFIRVKSQEILHVLDTMYRGRLEWYCAHVNPETQKEQARGVVPNFSRAQQLMLIQQKLGLVVTAGGQYKTHKNKFQRKSTPENLQSSKSKTHSNSKRPSLCSSWPSQDEDEEFLLKPYSVLWPRKVQTRRPVIFSPPVLARGLIRSLLELPASRLDFDVCSSEVISEEEFLGSWRVIQVQSIPSNQTKCVRISSIQDVIQQNKHCLLELRMQGVRDLINNDIVPIVIHIRVTEKNIKKLRSLAAAPEQSEVDILRQCHLESEELASLPYPHTSLELHSWSRVEDLAKGIRGRIFQEQGKTVWIEQDKAVSGDTGNH</sequence>
<dbReference type="Proteomes" id="UP000515159">
    <property type="component" value="Chromosome 2"/>
</dbReference>
<gene>
    <name evidence="7" type="primary">CARD10</name>
</gene>
<dbReference type="PANTHER" id="PTHR14559:SF12">
    <property type="entry name" value="CASPASE RECRUITMENT DOMAIN-CONTAINING PROTEIN 10"/>
    <property type="match status" value="1"/>
</dbReference>
<feature type="region of interest" description="Disordered" evidence="4">
    <location>
        <begin position="820"/>
        <end position="854"/>
    </location>
</feature>
<accession>A0A6P8QER6</accession>
<dbReference type="GO" id="GO:0050700">
    <property type="term" value="F:CARD domain binding"/>
    <property type="evidence" value="ECO:0007669"/>
    <property type="project" value="TreeGrafter"/>
</dbReference>
<dbReference type="Gene3D" id="3.40.50.300">
    <property type="entry name" value="P-loop containing nucleotide triphosphate hydrolases"/>
    <property type="match status" value="1"/>
</dbReference>
<evidence type="ECO:0000313" key="7">
    <source>
        <dbReference type="RefSeq" id="XP_033785793.1"/>
    </source>
</evidence>
<dbReference type="CTD" id="29775"/>
<feature type="domain" description="CARD" evidence="5">
    <location>
        <begin position="20"/>
        <end position="112"/>
    </location>
</feature>
<dbReference type="KEGG" id="gsh:117353690"/>
<feature type="compositionally biased region" description="Polar residues" evidence="4">
    <location>
        <begin position="845"/>
        <end position="854"/>
    </location>
</feature>
<dbReference type="InterPro" id="IPR001315">
    <property type="entry name" value="CARD"/>
</dbReference>
<evidence type="ECO:0000256" key="4">
    <source>
        <dbReference type="SAM" id="MobiDB-lite"/>
    </source>
</evidence>
<evidence type="ECO:0000256" key="2">
    <source>
        <dbReference type="ARBA" id="ARBA00023054"/>
    </source>
</evidence>
<keyword evidence="6" id="KW-1185">Reference proteome</keyword>
<keyword evidence="1" id="KW-0597">Phosphoprotein</keyword>
<dbReference type="SUPFAM" id="SSF50156">
    <property type="entry name" value="PDZ domain-like"/>
    <property type="match status" value="1"/>
</dbReference>
<dbReference type="InterPro" id="IPR011029">
    <property type="entry name" value="DEATH-like_dom_sf"/>
</dbReference>
<dbReference type="Pfam" id="PF00619">
    <property type="entry name" value="CARD"/>
    <property type="match status" value="1"/>
</dbReference>
<proteinExistence type="predicted"/>
<dbReference type="Gene3D" id="2.30.30.40">
    <property type="entry name" value="SH3 Domains"/>
    <property type="match status" value="1"/>
</dbReference>
<evidence type="ECO:0000313" key="6">
    <source>
        <dbReference type="Proteomes" id="UP000515159"/>
    </source>
</evidence>
<name>A0A6P8QER6_GEOSA</name>
<dbReference type="PANTHER" id="PTHR14559">
    <property type="entry name" value="CASPASE RECRUITMENT DOMAIN FAMILY"/>
    <property type="match status" value="1"/>
</dbReference>
<dbReference type="Gene3D" id="1.10.533.10">
    <property type="entry name" value="Death Domain, Fas"/>
    <property type="match status" value="1"/>
</dbReference>
<dbReference type="GO" id="GO:0042981">
    <property type="term" value="P:regulation of apoptotic process"/>
    <property type="evidence" value="ECO:0007669"/>
    <property type="project" value="InterPro"/>
</dbReference>
<evidence type="ECO:0000256" key="3">
    <source>
        <dbReference type="SAM" id="Coils"/>
    </source>
</evidence>
<organism evidence="6 7">
    <name type="scientific">Geotrypetes seraphini</name>
    <name type="common">Gaboon caecilian</name>
    <name type="synonym">Caecilia seraphini</name>
    <dbReference type="NCBI Taxonomy" id="260995"/>
    <lineage>
        <taxon>Eukaryota</taxon>
        <taxon>Metazoa</taxon>
        <taxon>Chordata</taxon>
        <taxon>Craniata</taxon>
        <taxon>Vertebrata</taxon>
        <taxon>Euteleostomi</taxon>
        <taxon>Amphibia</taxon>
        <taxon>Gymnophiona</taxon>
        <taxon>Geotrypetes</taxon>
    </lineage>
</organism>
<dbReference type="SUPFAM" id="SSF57997">
    <property type="entry name" value="Tropomyosin"/>
    <property type="match status" value="1"/>
</dbReference>
<dbReference type="FunFam" id="1.10.533.10:FF:000003">
    <property type="entry name" value="Caspase recruitment domain family, member 11"/>
    <property type="match status" value="1"/>
</dbReference>
<evidence type="ECO:0000259" key="5">
    <source>
        <dbReference type="PROSITE" id="PS50209"/>
    </source>
</evidence>
<feature type="coiled-coil region" evidence="3">
    <location>
        <begin position="307"/>
        <end position="432"/>
    </location>
</feature>
<dbReference type="Gene3D" id="2.30.42.10">
    <property type="match status" value="1"/>
</dbReference>
<dbReference type="InParanoid" id="A0A6P8QER6"/>
<evidence type="ECO:0000256" key="1">
    <source>
        <dbReference type="ARBA" id="ARBA00022553"/>
    </source>
</evidence>
<keyword evidence="2 3" id="KW-0175">Coiled coil</keyword>
<dbReference type="GeneID" id="117353690"/>
<dbReference type="FunCoup" id="A0A6P8QER6">
    <property type="interactions" value="354"/>
</dbReference>
<dbReference type="RefSeq" id="XP_033785793.1">
    <property type="nucleotide sequence ID" value="XM_033929902.1"/>
</dbReference>
<reference evidence="7" key="1">
    <citation type="submission" date="2025-08" db="UniProtKB">
        <authorList>
            <consortium name="RefSeq"/>
        </authorList>
    </citation>
    <scope>IDENTIFICATION</scope>
</reference>
<feature type="coiled-coil region" evidence="3">
    <location>
        <begin position="158"/>
        <end position="251"/>
    </location>
</feature>
<dbReference type="AlphaFoldDB" id="A0A6P8QER6"/>
<dbReference type="InterPro" id="IPR027417">
    <property type="entry name" value="P-loop_NTPase"/>
</dbReference>
<protein>
    <submittedName>
        <fullName evidence="7">Caspase recruitment domain-containing protein 10 isoform X1</fullName>
    </submittedName>
</protein>
<dbReference type="FunFam" id="3.40.50.300:FF:000867">
    <property type="entry name" value="Caspase recruitment domain family member 10"/>
    <property type="match status" value="1"/>
</dbReference>
<dbReference type="PROSITE" id="PS50209">
    <property type="entry name" value="CARD"/>
    <property type="match status" value="1"/>
</dbReference>
<dbReference type="GO" id="GO:0005737">
    <property type="term" value="C:cytoplasm"/>
    <property type="evidence" value="ECO:0007669"/>
    <property type="project" value="TreeGrafter"/>
</dbReference>
<dbReference type="SUPFAM" id="SSF47986">
    <property type="entry name" value="DEATH domain"/>
    <property type="match status" value="1"/>
</dbReference>
<dbReference type="OrthoDB" id="8868836at2759"/>
<dbReference type="InterPro" id="IPR036034">
    <property type="entry name" value="PDZ_sf"/>
</dbReference>